<dbReference type="OrthoDB" id="6853346at2"/>
<name>A0A5C6TR76_9SPHN</name>
<evidence type="ECO:0008006" key="3">
    <source>
        <dbReference type="Google" id="ProtNLM"/>
    </source>
</evidence>
<gene>
    <name evidence="1" type="ORF">FRZ32_03675</name>
</gene>
<keyword evidence="2" id="KW-1185">Reference proteome</keyword>
<evidence type="ECO:0000313" key="1">
    <source>
        <dbReference type="EMBL" id="TXC62843.1"/>
    </source>
</evidence>
<proteinExistence type="predicted"/>
<dbReference type="InterPro" id="IPR027417">
    <property type="entry name" value="P-loop_NTPase"/>
</dbReference>
<dbReference type="Proteomes" id="UP000321249">
    <property type="component" value="Unassembled WGS sequence"/>
</dbReference>
<accession>A0A5C6TR76</accession>
<dbReference type="SUPFAM" id="SSF52540">
    <property type="entry name" value="P-loop containing nucleoside triphosphate hydrolases"/>
    <property type="match status" value="1"/>
</dbReference>
<sequence>MANAGLAPLIAIVGADGSGKSTLAADLLETLRADGRRVELCYLGLGTGDLGNRIKAWPLIGPLLERTLTRKADQARDREAKIPGLATALVIARLSRIRARRFRRVLALRRAGVTVLTDRYPQTEVPALFEGPGLSAARAEGRAIRRLAARERALYEWMASYVPDLVIRLNVDVDTALRRKPDHARALIERKIAVVPKLAFNGAPIVDLDATRPYAQVKAAALAAARGALPDLD</sequence>
<dbReference type="EMBL" id="VOQQ01000001">
    <property type="protein sequence ID" value="TXC62843.1"/>
    <property type="molecule type" value="Genomic_DNA"/>
</dbReference>
<dbReference type="Gene3D" id="3.40.50.300">
    <property type="entry name" value="P-loop containing nucleotide triphosphate hydrolases"/>
    <property type="match status" value="1"/>
</dbReference>
<comment type="caution">
    <text evidence="1">The sequence shown here is derived from an EMBL/GenBank/DDBJ whole genome shotgun (WGS) entry which is preliminary data.</text>
</comment>
<reference evidence="1 2" key="1">
    <citation type="journal article" date="2015" name="J. Microbiol.">
        <title>Sphingosinicella ginsenosidimutans sp. nov., with ginsenoside converting activity.</title>
        <authorList>
            <person name="Kim J.K."/>
            <person name="Kang M.S."/>
            <person name="Park S.C."/>
            <person name="Kim K.M."/>
            <person name="Choi K."/>
            <person name="Yoon M.H."/>
            <person name="Im W.T."/>
        </authorList>
    </citation>
    <scope>NUCLEOTIDE SEQUENCE [LARGE SCALE GENOMIC DNA]</scope>
    <source>
        <strain evidence="1 2">BS-11</strain>
    </source>
</reference>
<dbReference type="RefSeq" id="WP_147042230.1">
    <property type="nucleotide sequence ID" value="NZ_BAABIR010000002.1"/>
</dbReference>
<organism evidence="1 2">
    <name type="scientific">Allosphingosinicella ginsenosidimutans</name>
    <dbReference type="NCBI Taxonomy" id="1176539"/>
    <lineage>
        <taxon>Bacteria</taxon>
        <taxon>Pseudomonadati</taxon>
        <taxon>Pseudomonadota</taxon>
        <taxon>Alphaproteobacteria</taxon>
        <taxon>Sphingomonadales</taxon>
        <taxon>Sphingomonadaceae</taxon>
        <taxon>Allosphingosinicella</taxon>
    </lineage>
</organism>
<evidence type="ECO:0000313" key="2">
    <source>
        <dbReference type="Proteomes" id="UP000321249"/>
    </source>
</evidence>
<dbReference type="AlphaFoldDB" id="A0A5C6TR76"/>
<protein>
    <recommendedName>
        <fullName evidence="3">Thymidylate kinase</fullName>
    </recommendedName>
</protein>